<feature type="transmembrane region" description="Helical" evidence="2">
    <location>
        <begin position="259"/>
        <end position="280"/>
    </location>
</feature>
<feature type="compositionally biased region" description="Polar residues" evidence="1">
    <location>
        <begin position="22"/>
        <end position="31"/>
    </location>
</feature>
<evidence type="ECO:0000313" key="4">
    <source>
        <dbReference type="Proteomes" id="UP001392437"/>
    </source>
</evidence>
<dbReference type="GO" id="GO:0009986">
    <property type="term" value="C:cell surface"/>
    <property type="evidence" value="ECO:0007669"/>
    <property type="project" value="TreeGrafter"/>
</dbReference>
<keyword evidence="2" id="KW-0472">Membrane</keyword>
<proteinExistence type="predicted"/>
<evidence type="ECO:0008006" key="5">
    <source>
        <dbReference type="Google" id="ProtNLM"/>
    </source>
</evidence>
<dbReference type="GO" id="GO:0001402">
    <property type="term" value="P:signal transduction involved in filamentous growth"/>
    <property type="evidence" value="ECO:0007669"/>
    <property type="project" value="TreeGrafter"/>
</dbReference>
<reference evidence="3 4" key="1">
    <citation type="submission" date="2023-01" db="EMBL/GenBank/DDBJ databases">
        <title>Analysis of 21 Apiospora genomes using comparative genomics revels a genus with tremendous synthesis potential of carbohydrate active enzymes and secondary metabolites.</title>
        <authorList>
            <person name="Sorensen T."/>
        </authorList>
    </citation>
    <scope>NUCLEOTIDE SEQUENCE [LARGE SCALE GENOMIC DNA]</scope>
    <source>
        <strain evidence="3 4">CBS 117206</strain>
    </source>
</reference>
<dbReference type="GO" id="GO:0031505">
    <property type="term" value="P:fungal-type cell wall organization"/>
    <property type="evidence" value="ECO:0007669"/>
    <property type="project" value="TreeGrafter"/>
</dbReference>
<keyword evidence="2" id="KW-1133">Transmembrane helix</keyword>
<evidence type="ECO:0000256" key="1">
    <source>
        <dbReference type="SAM" id="MobiDB-lite"/>
    </source>
</evidence>
<feature type="region of interest" description="Disordered" evidence="1">
    <location>
        <begin position="217"/>
        <end position="253"/>
    </location>
</feature>
<feature type="compositionally biased region" description="Gly residues" evidence="1">
    <location>
        <begin position="328"/>
        <end position="338"/>
    </location>
</feature>
<protein>
    <recommendedName>
        <fullName evidence="5">Signaling mucin protein MSB2</fullName>
    </recommendedName>
</protein>
<feature type="region of interest" description="Disordered" evidence="1">
    <location>
        <begin position="65"/>
        <end position="100"/>
    </location>
</feature>
<keyword evidence="2" id="KW-0812">Transmembrane</keyword>
<feature type="region of interest" description="Disordered" evidence="1">
    <location>
        <begin position="285"/>
        <end position="313"/>
    </location>
</feature>
<dbReference type="AlphaFoldDB" id="A0AAW0QNT6"/>
<dbReference type="GO" id="GO:0030010">
    <property type="term" value="P:establishment of cell polarity"/>
    <property type="evidence" value="ECO:0007669"/>
    <property type="project" value="TreeGrafter"/>
</dbReference>
<sequence length="374" mass="38928">MPTPSSSSAPASTPIVILPVPSASSSQEAPVTTTTPKNTFTSVPATGVMTGTNSWLPTSIVIQPSTTRPTTGGTQTTATGVPSYLPKAITPSTKPGDQPQDSTLIQLAYKYALNYPFIVEEPVAAAQMFYLVPKALGFALGLPEDKIVMHSLRPYDTTPQLGYITTLAVAYVPNKMVEKLRTDHENPNSPLYVNPDQLVSEMTGLINPSIDILYGSTLDGDGTTTGGQAPSNPSNNPNDAFGNGGSSSEQSSSQKGTTAAIALGAASVAGAYGAAMFIIARRYKRRKQRHQRSSSISSPSEMRQGQAGSPALMGGALLSRDFTAQGHNGYGGVGGGVPGNTRDSQGSRRSDMNNSGRTAFISAPVAAENSLGWN</sequence>
<dbReference type="GO" id="GO:0005886">
    <property type="term" value="C:plasma membrane"/>
    <property type="evidence" value="ECO:0007669"/>
    <property type="project" value="InterPro"/>
</dbReference>
<dbReference type="InterPro" id="IPR039295">
    <property type="entry name" value="MSB2"/>
</dbReference>
<feature type="compositionally biased region" description="Polar residues" evidence="1">
    <location>
        <begin position="90"/>
        <end position="100"/>
    </location>
</feature>
<dbReference type="PANTHER" id="PTHR35778">
    <property type="entry name" value="SIGNALING MUCIN HKR1-RELATED"/>
    <property type="match status" value="1"/>
</dbReference>
<name>A0AAW0QNT6_9PEZI</name>
<gene>
    <name evidence="3" type="ORF">PG999_009572</name>
</gene>
<dbReference type="GO" id="GO:0030427">
    <property type="term" value="C:site of polarized growth"/>
    <property type="evidence" value="ECO:0007669"/>
    <property type="project" value="TreeGrafter"/>
</dbReference>
<dbReference type="GO" id="GO:0005034">
    <property type="term" value="F:osmosensor activity"/>
    <property type="evidence" value="ECO:0007669"/>
    <property type="project" value="InterPro"/>
</dbReference>
<evidence type="ECO:0000256" key="2">
    <source>
        <dbReference type="SAM" id="Phobius"/>
    </source>
</evidence>
<feature type="compositionally biased region" description="Low complexity" evidence="1">
    <location>
        <begin position="66"/>
        <end position="80"/>
    </location>
</feature>
<evidence type="ECO:0000313" key="3">
    <source>
        <dbReference type="EMBL" id="KAK8106213.1"/>
    </source>
</evidence>
<comment type="caution">
    <text evidence="3">The sequence shown here is derived from an EMBL/GenBank/DDBJ whole genome shotgun (WGS) entry which is preliminary data.</text>
</comment>
<feature type="compositionally biased region" description="Low complexity" evidence="1">
    <location>
        <begin position="217"/>
        <end position="238"/>
    </location>
</feature>
<accession>A0AAW0QNT6</accession>
<dbReference type="GO" id="GO:0006972">
    <property type="term" value="P:hyperosmotic response"/>
    <property type="evidence" value="ECO:0007669"/>
    <property type="project" value="TreeGrafter"/>
</dbReference>
<dbReference type="GO" id="GO:0007232">
    <property type="term" value="P:osmosensory signaling pathway via Sho1 osmosensor"/>
    <property type="evidence" value="ECO:0007669"/>
    <property type="project" value="InterPro"/>
</dbReference>
<keyword evidence="4" id="KW-1185">Reference proteome</keyword>
<feature type="region of interest" description="Disordered" evidence="1">
    <location>
        <begin position="327"/>
        <end position="361"/>
    </location>
</feature>
<dbReference type="Proteomes" id="UP001392437">
    <property type="component" value="Unassembled WGS sequence"/>
</dbReference>
<dbReference type="GO" id="GO:0005576">
    <property type="term" value="C:extracellular region"/>
    <property type="evidence" value="ECO:0007669"/>
    <property type="project" value="TreeGrafter"/>
</dbReference>
<dbReference type="PANTHER" id="PTHR35778:SF1">
    <property type="entry name" value="SIGNALING MUCIN HKR1-RELATED"/>
    <property type="match status" value="1"/>
</dbReference>
<organism evidence="3 4">
    <name type="scientific">Apiospora kogelbergensis</name>
    <dbReference type="NCBI Taxonomy" id="1337665"/>
    <lineage>
        <taxon>Eukaryota</taxon>
        <taxon>Fungi</taxon>
        <taxon>Dikarya</taxon>
        <taxon>Ascomycota</taxon>
        <taxon>Pezizomycotina</taxon>
        <taxon>Sordariomycetes</taxon>
        <taxon>Xylariomycetidae</taxon>
        <taxon>Amphisphaeriales</taxon>
        <taxon>Apiosporaceae</taxon>
        <taxon>Apiospora</taxon>
    </lineage>
</organism>
<feature type="region of interest" description="Disordered" evidence="1">
    <location>
        <begin position="19"/>
        <end position="38"/>
    </location>
</feature>
<dbReference type="EMBL" id="JAQQWP010000008">
    <property type="protein sequence ID" value="KAK8106213.1"/>
    <property type="molecule type" value="Genomic_DNA"/>
</dbReference>